<protein>
    <recommendedName>
        <fullName evidence="2">Large polyvalent protein associated domain-containing protein</fullName>
    </recommendedName>
</protein>
<proteinExistence type="predicted"/>
<gene>
    <name evidence="1" type="ORF">LCGC14_1723690</name>
</gene>
<name>A0A0F9KBC5_9ZZZZ</name>
<dbReference type="AlphaFoldDB" id="A0A0F9KBC5"/>
<sequence>MTIPFIGTNRSQVVTSPRFAEQQRQQEQPAATGPTAVPRMQKTVITAGEADYLRTQAFNILQNGGSEEDVAKFLELEGHRLPPRIQPTRDIETPSLTRGLAMNALQGITFGFGDEAMGTLLGLLTGEGARGGIETYRKELKAFAKARPGVSLPTQIVGGLLTGTAVFRGTAAVGKAVAGQVARKFGGRATAATAEAALGLTPAAPGLIASAARGAATAGAAGTIAGAGFADIQLRPEDPISAVAKEVIFGTSISAAGGAALGAVTGGALVPAGQIAAVVGRPIIRGLTNWSKAIQARLPGIGTSEMHARELAARALSEDGVNLQEALRRLASLERAAGTTVTVADLGGEAILALGRSAAAQRSPAAQRLVEALTIRQGEQATRLSAGLVGRIFRDGKRGLGNSYATEEALIAAREAASTPLYTQAHQMLATITPRMRRLLGNKTFREAYRRGRNIADGEDLAEIANPGALRVPKLPAKVQIAGMGEATPAIEAALKAQGIQTFPSELPVRALDYMKRGLDEIIDKGFKSGGMSSQRARTLRAALNEVLDEVDTQVPVFSEARAIYRGFSESRAAVLLGRDFLKRAPEIVKREVQRLRPQDRDFYRIGAAQSLYEAVIRPNAETPNIARQFFGGALFGRPNINSQRLRALFVDAPEVADDFMRQVAAETRLSHTATRTLGAASGLGVQKAEQALEGSLPTVRASIGVTALNIARTGVLRAQTGWSRDVSDNLADLFTRGLENPNGIRAVLQSIFAEGERIASRTAGKRVTIELGKLVGRL</sequence>
<organism evidence="1">
    <name type="scientific">marine sediment metagenome</name>
    <dbReference type="NCBI Taxonomy" id="412755"/>
    <lineage>
        <taxon>unclassified sequences</taxon>
        <taxon>metagenomes</taxon>
        <taxon>ecological metagenomes</taxon>
    </lineage>
</organism>
<dbReference type="EMBL" id="LAZR01015546">
    <property type="protein sequence ID" value="KKM08558.1"/>
    <property type="molecule type" value="Genomic_DNA"/>
</dbReference>
<evidence type="ECO:0000313" key="1">
    <source>
        <dbReference type="EMBL" id="KKM08558.1"/>
    </source>
</evidence>
<accession>A0A0F9KBC5</accession>
<reference evidence="1" key="1">
    <citation type="journal article" date="2015" name="Nature">
        <title>Complex archaea that bridge the gap between prokaryotes and eukaryotes.</title>
        <authorList>
            <person name="Spang A."/>
            <person name="Saw J.H."/>
            <person name="Jorgensen S.L."/>
            <person name="Zaremba-Niedzwiedzka K."/>
            <person name="Martijn J."/>
            <person name="Lind A.E."/>
            <person name="van Eijk R."/>
            <person name="Schleper C."/>
            <person name="Guy L."/>
            <person name="Ettema T.J."/>
        </authorList>
    </citation>
    <scope>NUCLEOTIDE SEQUENCE</scope>
</reference>
<evidence type="ECO:0008006" key="2">
    <source>
        <dbReference type="Google" id="ProtNLM"/>
    </source>
</evidence>
<comment type="caution">
    <text evidence="1">The sequence shown here is derived from an EMBL/GenBank/DDBJ whole genome shotgun (WGS) entry which is preliminary data.</text>
</comment>